<evidence type="ECO:0000313" key="3">
    <source>
        <dbReference type="Proteomes" id="UP000175993"/>
    </source>
</evidence>
<accession>A0ABD6G7U4</accession>
<name>A0ABD6G7U4_AGRVI</name>
<proteinExistence type="predicted"/>
<dbReference type="EMBL" id="MBEV02000003">
    <property type="protein sequence ID" value="MUP04504.1"/>
    <property type="molecule type" value="Genomic_DNA"/>
</dbReference>
<sequence>MSDVMWSITEIAARDSVSKAAISKAVKKMLEAQPETPVDRGPQGQVMRVSLAHYDHYRSRHINPAKASAPIRGVGSEDRPGNAGPLLPQSESFDEARRQKEWLAVGREKLRRQEECGQLVRKDSVDAAVRGIGAELQAIIRRLPNLADDLALAVSKEGVHGVRVLLREIAFEIGNEMADKLEAIASEAPAGDALIEEEEA</sequence>
<dbReference type="Proteomes" id="UP000175993">
    <property type="component" value="Unassembled WGS sequence"/>
</dbReference>
<evidence type="ECO:0000313" key="2">
    <source>
        <dbReference type="EMBL" id="MUP04504.1"/>
    </source>
</evidence>
<comment type="caution">
    <text evidence="2">The sequence shown here is derived from an EMBL/GenBank/DDBJ whole genome shotgun (WGS) entry which is preliminary data.</text>
</comment>
<feature type="region of interest" description="Disordered" evidence="1">
    <location>
        <begin position="69"/>
        <end position="94"/>
    </location>
</feature>
<reference evidence="2 3" key="1">
    <citation type="submission" date="2019-11" db="EMBL/GenBank/DDBJ databases">
        <title>Whole-genome sequencing of Allorhizobium vitis.</title>
        <authorList>
            <person name="Gan H.M."/>
            <person name="Savka M.A."/>
        </authorList>
    </citation>
    <scope>NUCLEOTIDE SEQUENCE [LARGE SCALE GENOMIC DNA]</scope>
    <source>
        <strain evidence="2 3">AB4</strain>
    </source>
</reference>
<evidence type="ECO:0000256" key="1">
    <source>
        <dbReference type="SAM" id="MobiDB-lite"/>
    </source>
</evidence>
<dbReference type="RefSeq" id="WP_070164801.1">
    <property type="nucleotide sequence ID" value="NZ_CP118259.1"/>
</dbReference>
<dbReference type="AlphaFoldDB" id="A0ABD6G7U4"/>
<organism evidence="2 3">
    <name type="scientific">Agrobacterium vitis</name>
    <name type="common">Rhizobium vitis</name>
    <dbReference type="NCBI Taxonomy" id="373"/>
    <lineage>
        <taxon>Bacteria</taxon>
        <taxon>Pseudomonadati</taxon>
        <taxon>Pseudomonadota</taxon>
        <taxon>Alphaproteobacteria</taxon>
        <taxon>Hyphomicrobiales</taxon>
        <taxon>Rhizobiaceae</taxon>
        <taxon>Rhizobium/Agrobacterium group</taxon>
        <taxon>Agrobacterium</taxon>
    </lineage>
</organism>
<gene>
    <name evidence="2" type="ORF">BBI04_006700</name>
</gene>
<protein>
    <submittedName>
        <fullName evidence="2">Uncharacterized protein</fullName>
    </submittedName>
</protein>